<name>A0A7Y8Y124_9FLAO</name>
<proteinExistence type="predicted"/>
<evidence type="ECO:0000313" key="3">
    <source>
        <dbReference type="Proteomes" id="UP000535020"/>
    </source>
</evidence>
<sequence>MKNPILIAILFIAFSMNAQLKHVKASGTHFDKGVDSKNWSNKTDGESTAAKFSNYTGESFVTFVSDVPVKLTLDYVLALTKGEGEVVFSGNGNAEQVASLALGAKGTGVNTDKRTFDLEAGKEYRLIFTGKEAKGAFTCSWSEM</sequence>
<dbReference type="RefSeq" id="WP_176005469.1">
    <property type="nucleotide sequence ID" value="NZ_JABWMI010000008.1"/>
</dbReference>
<evidence type="ECO:0000313" key="2">
    <source>
        <dbReference type="EMBL" id="NYA70646.1"/>
    </source>
</evidence>
<evidence type="ECO:0000256" key="1">
    <source>
        <dbReference type="SAM" id="SignalP"/>
    </source>
</evidence>
<gene>
    <name evidence="2" type="ORF">HZF10_06920</name>
</gene>
<reference evidence="2 3" key="1">
    <citation type="submission" date="2020-07" db="EMBL/GenBank/DDBJ databases">
        <authorList>
            <person name="Sun Q."/>
        </authorList>
    </citation>
    <scope>NUCLEOTIDE SEQUENCE [LARGE SCALE GENOMIC DNA]</scope>
    <source>
        <strain evidence="2 3">MAH-1</strain>
    </source>
</reference>
<comment type="caution">
    <text evidence="2">The sequence shown here is derived from an EMBL/GenBank/DDBJ whole genome shotgun (WGS) entry which is preliminary data.</text>
</comment>
<keyword evidence="1" id="KW-0732">Signal</keyword>
<protein>
    <submittedName>
        <fullName evidence="2">Uncharacterized protein</fullName>
    </submittedName>
</protein>
<dbReference type="AlphaFoldDB" id="A0A7Y8Y124"/>
<accession>A0A7Y8Y124</accession>
<feature type="signal peptide" evidence="1">
    <location>
        <begin position="1"/>
        <end position="18"/>
    </location>
</feature>
<keyword evidence="3" id="KW-1185">Reference proteome</keyword>
<dbReference type="EMBL" id="JACBJI010000002">
    <property type="protein sequence ID" value="NYA70646.1"/>
    <property type="molecule type" value="Genomic_DNA"/>
</dbReference>
<feature type="chain" id="PRO_5030772195" evidence="1">
    <location>
        <begin position="19"/>
        <end position="144"/>
    </location>
</feature>
<dbReference type="Proteomes" id="UP000535020">
    <property type="component" value="Unassembled WGS sequence"/>
</dbReference>
<organism evidence="2 3">
    <name type="scientific">Flavobacterium agri</name>
    <dbReference type="NCBI Taxonomy" id="2743471"/>
    <lineage>
        <taxon>Bacteria</taxon>
        <taxon>Pseudomonadati</taxon>
        <taxon>Bacteroidota</taxon>
        <taxon>Flavobacteriia</taxon>
        <taxon>Flavobacteriales</taxon>
        <taxon>Flavobacteriaceae</taxon>
        <taxon>Flavobacterium</taxon>
    </lineage>
</organism>